<dbReference type="EMBL" id="QMFB01000008">
    <property type="protein sequence ID" value="RAV20505.1"/>
    <property type="molecule type" value="Genomic_DNA"/>
</dbReference>
<dbReference type="InterPro" id="IPR000847">
    <property type="entry name" value="LysR_HTH_N"/>
</dbReference>
<keyword evidence="7" id="KW-1185">Reference proteome</keyword>
<organism evidence="6 7">
    <name type="scientific">Paenibacillus contaminans</name>
    <dbReference type="NCBI Taxonomy" id="450362"/>
    <lineage>
        <taxon>Bacteria</taxon>
        <taxon>Bacillati</taxon>
        <taxon>Bacillota</taxon>
        <taxon>Bacilli</taxon>
        <taxon>Bacillales</taxon>
        <taxon>Paenibacillaceae</taxon>
        <taxon>Paenibacillus</taxon>
    </lineage>
</organism>
<evidence type="ECO:0000256" key="1">
    <source>
        <dbReference type="ARBA" id="ARBA00009437"/>
    </source>
</evidence>
<feature type="domain" description="HTH lysR-type" evidence="5">
    <location>
        <begin position="2"/>
        <end position="59"/>
    </location>
</feature>
<accession>A0A329ML25</accession>
<dbReference type="GO" id="GO:0003700">
    <property type="term" value="F:DNA-binding transcription factor activity"/>
    <property type="evidence" value="ECO:0007669"/>
    <property type="project" value="InterPro"/>
</dbReference>
<evidence type="ECO:0000313" key="6">
    <source>
        <dbReference type="EMBL" id="RAV20505.1"/>
    </source>
</evidence>
<evidence type="ECO:0000313" key="7">
    <source>
        <dbReference type="Proteomes" id="UP000250369"/>
    </source>
</evidence>
<evidence type="ECO:0000256" key="4">
    <source>
        <dbReference type="ARBA" id="ARBA00023163"/>
    </source>
</evidence>
<protein>
    <submittedName>
        <fullName evidence="6">LysR family transcriptional regulator</fullName>
    </submittedName>
</protein>
<dbReference type="FunFam" id="1.10.10.10:FF:000001">
    <property type="entry name" value="LysR family transcriptional regulator"/>
    <property type="match status" value="1"/>
</dbReference>
<keyword evidence="2" id="KW-0805">Transcription regulation</keyword>
<keyword evidence="4" id="KW-0804">Transcription</keyword>
<dbReference type="OrthoDB" id="9778774at2"/>
<keyword evidence="3" id="KW-0238">DNA-binding</keyword>
<dbReference type="InterPro" id="IPR005119">
    <property type="entry name" value="LysR_subst-bd"/>
</dbReference>
<name>A0A329ML25_9BACL</name>
<dbReference type="GO" id="GO:0000976">
    <property type="term" value="F:transcription cis-regulatory region binding"/>
    <property type="evidence" value="ECO:0007669"/>
    <property type="project" value="TreeGrafter"/>
</dbReference>
<dbReference type="RefSeq" id="WP_113031902.1">
    <property type="nucleotide sequence ID" value="NZ_QMFB01000008.1"/>
</dbReference>
<evidence type="ECO:0000256" key="3">
    <source>
        <dbReference type="ARBA" id="ARBA00023125"/>
    </source>
</evidence>
<dbReference type="Proteomes" id="UP000250369">
    <property type="component" value="Unassembled WGS sequence"/>
</dbReference>
<dbReference type="PANTHER" id="PTHR30126:SF64">
    <property type="entry name" value="HTH-TYPE TRANSCRIPTIONAL REGULATOR CITR"/>
    <property type="match status" value="1"/>
</dbReference>
<dbReference type="SUPFAM" id="SSF53850">
    <property type="entry name" value="Periplasmic binding protein-like II"/>
    <property type="match status" value="1"/>
</dbReference>
<dbReference type="AlphaFoldDB" id="A0A329ML25"/>
<proteinExistence type="inferred from homology"/>
<sequence length="295" mass="33023">MINMDWYRIFLYTARNGNLTKAAQELYITQPSVSYAIKQMEEALGLKLFNRLSKGVELTPEGRALLNYVEQSFSLLDAGEKKMHALKHLAGGELRIGASDSLFKHVLLPELNRFRTEYPQVRIRLSHGKTTDIVQRLEDGQIDCGIVHFPIASPQLDITPLAAIQDCFVAGSSYRELSGRSLSAGEMADLPLLLLSQGSSTRRFVEQWFHSQGFAVEPDIELGSIDLLIEFAGLGFGVAFVTRSFVEKQLRSRKLFELQPAEPIPARTIGVAVRRDLSLSLPAERFVRALIDAFR</sequence>
<dbReference type="Pfam" id="PF03466">
    <property type="entry name" value="LysR_substrate"/>
    <property type="match status" value="1"/>
</dbReference>
<comment type="caution">
    <text evidence="6">The sequence shown here is derived from an EMBL/GenBank/DDBJ whole genome shotgun (WGS) entry which is preliminary data.</text>
</comment>
<reference evidence="6 7" key="1">
    <citation type="journal article" date="2009" name="Int. J. Syst. Evol. Microbiol.">
        <title>Paenibacillus contaminans sp. nov., isolated from a contaminated laboratory plate.</title>
        <authorList>
            <person name="Chou J.H."/>
            <person name="Lee J.H."/>
            <person name="Lin M.C."/>
            <person name="Chang P.S."/>
            <person name="Arun A.B."/>
            <person name="Young C.C."/>
            <person name="Chen W.M."/>
        </authorList>
    </citation>
    <scope>NUCLEOTIDE SEQUENCE [LARGE SCALE GENOMIC DNA]</scope>
    <source>
        <strain evidence="6 7">CKOBP-6</strain>
    </source>
</reference>
<comment type="similarity">
    <text evidence="1">Belongs to the LysR transcriptional regulatory family.</text>
</comment>
<evidence type="ECO:0000259" key="5">
    <source>
        <dbReference type="PROSITE" id="PS50931"/>
    </source>
</evidence>
<dbReference type="InterPro" id="IPR036388">
    <property type="entry name" value="WH-like_DNA-bd_sf"/>
</dbReference>
<dbReference type="PANTHER" id="PTHR30126">
    <property type="entry name" value="HTH-TYPE TRANSCRIPTIONAL REGULATOR"/>
    <property type="match status" value="1"/>
</dbReference>
<gene>
    <name evidence="6" type="ORF">DQG23_16230</name>
</gene>
<dbReference type="Gene3D" id="1.10.10.10">
    <property type="entry name" value="Winged helix-like DNA-binding domain superfamily/Winged helix DNA-binding domain"/>
    <property type="match status" value="1"/>
</dbReference>
<dbReference type="InterPro" id="IPR036390">
    <property type="entry name" value="WH_DNA-bd_sf"/>
</dbReference>
<dbReference type="PROSITE" id="PS50931">
    <property type="entry name" value="HTH_LYSR"/>
    <property type="match status" value="1"/>
</dbReference>
<dbReference type="Gene3D" id="3.40.190.290">
    <property type="match status" value="1"/>
</dbReference>
<dbReference type="PRINTS" id="PR00039">
    <property type="entry name" value="HTHLYSR"/>
</dbReference>
<dbReference type="Pfam" id="PF00126">
    <property type="entry name" value="HTH_1"/>
    <property type="match status" value="1"/>
</dbReference>
<evidence type="ECO:0000256" key="2">
    <source>
        <dbReference type="ARBA" id="ARBA00023015"/>
    </source>
</evidence>
<dbReference type="SUPFAM" id="SSF46785">
    <property type="entry name" value="Winged helix' DNA-binding domain"/>
    <property type="match status" value="1"/>
</dbReference>
<dbReference type="CDD" id="cd05466">
    <property type="entry name" value="PBP2_LTTR_substrate"/>
    <property type="match status" value="1"/>
</dbReference>